<protein>
    <submittedName>
        <fullName evidence="1">10244_t:CDS:1</fullName>
    </submittedName>
</protein>
<evidence type="ECO:0000313" key="2">
    <source>
        <dbReference type="Proteomes" id="UP000789525"/>
    </source>
</evidence>
<name>A0ACA9QIW6_9GLOM</name>
<proteinExistence type="predicted"/>
<organism evidence="1 2">
    <name type="scientific">Acaulospora colombiana</name>
    <dbReference type="NCBI Taxonomy" id="27376"/>
    <lineage>
        <taxon>Eukaryota</taxon>
        <taxon>Fungi</taxon>
        <taxon>Fungi incertae sedis</taxon>
        <taxon>Mucoromycota</taxon>
        <taxon>Glomeromycotina</taxon>
        <taxon>Glomeromycetes</taxon>
        <taxon>Diversisporales</taxon>
        <taxon>Acaulosporaceae</taxon>
        <taxon>Acaulospora</taxon>
    </lineage>
</organism>
<feature type="non-terminal residue" evidence="1">
    <location>
        <position position="262"/>
    </location>
</feature>
<accession>A0ACA9QIW6</accession>
<keyword evidence="2" id="KW-1185">Reference proteome</keyword>
<sequence>SSLVKPTSQQSSPLLKSKPPTGLNRTISLSHNDPTAKTRMTLTRAKLVANKVTNNSQDAKLKAPIKLFSGLQSTSKLSVRPSLRTSRVNATNLNRPLRPTETPKSAMRKTIIGSVRRLPTAVPSRKPTNADPLRKPVNTGSSRMNALSTQRRRTMALKDIQDSFKPNPASLEEILSSKTSNDANRKRSETIIRNPKLTIGRQTSLSRSKISNPCRVEKPRDSRASLYTGALRVPRNNSKKESRKTVGNMIPSRKLPVVRESG</sequence>
<dbReference type="EMBL" id="CAJVPT010055245">
    <property type="protein sequence ID" value="CAG8754826.1"/>
    <property type="molecule type" value="Genomic_DNA"/>
</dbReference>
<feature type="non-terminal residue" evidence="1">
    <location>
        <position position="1"/>
    </location>
</feature>
<evidence type="ECO:0000313" key="1">
    <source>
        <dbReference type="EMBL" id="CAG8754826.1"/>
    </source>
</evidence>
<comment type="caution">
    <text evidence="1">The sequence shown here is derived from an EMBL/GenBank/DDBJ whole genome shotgun (WGS) entry which is preliminary data.</text>
</comment>
<gene>
    <name evidence="1" type="ORF">ACOLOM_LOCUS12895</name>
</gene>
<dbReference type="Proteomes" id="UP000789525">
    <property type="component" value="Unassembled WGS sequence"/>
</dbReference>
<reference evidence="1" key="1">
    <citation type="submission" date="2021-06" db="EMBL/GenBank/DDBJ databases">
        <authorList>
            <person name="Kallberg Y."/>
            <person name="Tangrot J."/>
            <person name="Rosling A."/>
        </authorList>
    </citation>
    <scope>NUCLEOTIDE SEQUENCE</scope>
    <source>
        <strain evidence="1">CL356</strain>
    </source>
</reference>